<dbReference type="RefSeq" id="XP_060122595.1">
    <property type="nucleotide sequence ID" value="XM_060266612.1"/>
</dbReference>
<sequence length="871" mass="95887">MDGEGDESFDDDWWDSLAIDPVTDTQLQELELQAQASGSVTTPAPSSEGSLQTQLQELRALHAEQQKLIDTLTRQTQQQKGEISVVRANWSRVQEQNSGLQHQNAELEAEYRQRLERIQQENRRQMEKLETAAAFRRIEQDTSRTAWPSTLRRRPPVMLHEPNSSKRTPGQGILTTPTRTRIVHHTHSPTSSQTPVSPLSLTRRKRSLPADDEPVSPSRTRSAKVQQTQGKKAEFPRFVNSFLPPPPTGLTTPATRTQVKSPPSSQLAATRSSSPATPSPELRAVEVETSLPVPDATTYVLTVLFCYRTRWATHVMCQPYIPLPPPATLPGTAYFPLGPGLHPWSSALDPDAPVGRAGPGPPPMLLHLLSMQLPSCVPDVLRRRFSHAADTLWTCVTKGSSYSVFLAECGHVVDEVLRKAQGEHATRDAMDAAIERVWETQAASLYGTVAAALRVLTGLFLRLNWTHHVAAMLNWMTSLGVAHPGFVFFFLKKMQYLDWSAPDEEKKENGMVPSSQDDLDMLPSSQDTEVPSAPDVHLGTPTSLVKMLIESIRKSHIVPLSVASPASQVETEGQSVPVWDMGESARTALLVSVLRCAKVLAWNVGGTGVHELQPLFQEPGVLLTLLDGPACVPQILLHAVELLTLLVPDPLTLHIALASPYDKALQPRAPARLLQVRFPVVDILAKHLVDRRGDTSAVHIHRFHRAVLLFMSAAARHGDTAVIFSESVPLLPALIQCLSWDTEEVWSGPAGQERTERALERVCLSTRLLHQLYTPETSAGRSLAEKLLSTQAQAILNGIRHAFIVAMGRTAFAREPSWLSVHAPGGDSQERSRMRSQLENAAVLAGDLIDLVLSPSETDEIYELLAEDHMA</sequence>
<keyword evidence="4" id="KW-1185">Reference proteome</keyword>
<dbReference type="GeneID" id="85226329"/>
<evidence type="ECO:0000313" key="4">
    <source>
        <dbReference type="Proteomes" id="UP001217754"/>
    </source>
</evidence>
<protein>
    <submittedName>
        <fullName evidence="3">Uncharacterized protein</fullName>
    </submittedName>
</protein>
<accession>A0AAF0F775</accession>
<feature type="compositionally biased region" description="Low complexity" evidence="2">
    <location>
        <begin position="268"/>
        <end position="280"/>
    </location>
</feature>
<name>A0AAF0F775_9BASI</name>
<reference evidence="3" key="1">
    <citation type="submission" date="2023-03" db="EMBL/GenBank/DDBJ databases">
        <title>Mating type loci evolution in Malassezia.</title>
        <authorList>
            <person name="Coelho M.A."/>
        </authorList>
    </citation>
    <scope>NUCLEOTIDE SEQUENCE</scope>
    <source>
        <strain evidence="3">CBS 9431</strain>
    </source>
</reference>
<dbReference type="PANTHER" id="PTHR28594:SF1">
    <property type="entry name" value="ATR-INTERACTING PROTEIN"/>
    <property type="match status" value="1"/>
</dbReference>
<dbReference type="InterPro" id="IPR033349">
    <property type="entry name" value="ATRIP"/>
</dbReference>
<feature type="compositionally biased region" description="Polar residues" evidence="2">
    <location>
        <begin position="258"/>
        <end position="267"/>
    </location>
</feature>
<dbReference type="AlphaFoldDB" id="A0AAF0F775"/>
<feature type="compositionally biased region" description="Polar residues" evidence="2">
    <location>
        <begin position="37"/>
        <end position="52"/>
    </location>
</feature>
<feature type="region of interest" description="Disordered" evidence="2">
    <location>
        <begin position="505"/>
        <end position="535"/>
    </location>
</feature>
<feature type="region of interest" description="Disordered" evidence="2">
    <location>
        <begin position="141"/>
        <end position="283"/>
    </location>
</feature>
<organism evidence="3 4">
    <name type="scientific">Malassezia japonica</name>
    <dbReference type="NCBI Taxonomy" id="223818"/>
    <lineage>
        <taxon>Eukaryota</taxon>
        <taxon>Fungi</taxon>
        <taxon>Dikarya</taxon>
        <taxon>Basidiomycota</taxon>
        <taxon>Ustilaginomycotina</taxon>
        <taxon>Malasseziomycetes</taxon>
        <taxon>Malasseziales</taxon>
        <taxon>Malasseziaceae</taxon>
        <taxon>Malassezia</taxon>
    </lineage>
</organism>
<keyword evidence="1" id="KW-0175">Coiled coil</keyword>
<feature type="compositionally biased region" description="Polar residues" evidence="2">
    <location>
        <begin position="188"/>
        <end position="200"/>
    </location>
</feature>
<feature type="compositionally biased region" description="Polar residues" evidence="2">
    <location>
        <begin position="217"/>
        <end position="230"/>
    </location>
</feature>
<dbReference type="PANTHER" id="PTHR28594">
    <property type="entry name" value="ATR-INTERACTING PROTEIN"/>
    <property type="match status" value="1"/>
</dbReference>
<proteinExistence type="predicted"/>
<evidence type="ECO:0000256" key="1">
    <source>
        <dbReference type="SAM" id="Coils"/>
    </source>
</evidence>
<feature type="compositionally biased region" description="Polar residues" evidence="2">
    <location>
        <begin position="165"/>
        <end position="179"/>
    </location>
</feature>
<dbReference type="Proteomes" id="UP001217754">
    <property type="component" value="Chromosome 4"/>
</dbReference>
<gene>
    <name evidence="3" type="ORF">MJAP1_002678</name>
</gene>
<dbReference type="GO" id="GO:0000077">
    <property type="term" value="P:DNA damage checkpoint signaling"/>
    <property type="evidence" value="ECO:0007669"/>
    <property type="project" value="InterPro"/>
</dbReference>
<dbReference type="EMBL" id="CP119961">
    <property type="protein sequence ID" value="WFD39698.1"/>
    <property type="molecule type" value="Genomic_DNA"/>
</dbReference>
<evidence type="ECO:0000256" key="2">
    <source>
        <dbReference type="SAM" id="MobiDB-lite"/>
    </source>
</evidence>
<evidence type="ECO:0000313" key="3">
    <source>
        <dbReference type="EMBL" id="WFD39698.1"/>
    </source>
</evidence>
<feature type="coiled-coil region" evidence="1">
    <location>
        <begin position="55"/>
        <end position="132"/>
    </location>
</feature>
<feature type="region of interest" description="Disordered" evidence="2">
    <location>
        <begin position="33"/>
        <end position="52"/>
    </location>
</feature>